<dbReference type="SUPFAM" id="SSF88659">
    <property type="entry name" value="Sigma3 and sigma4 domains of RNA polymerase sigma factors"/>
    <property type="match status" value="1"/>
</dbReference>
<name>A0A344THR1_9BACT</name>
<dbReference type="Gene3D" id="1.10.1740.10">
    <property type="match status" value="1"/>
</dbReference>
<dbReference type="NCBIfam" id="TIGR02937">
    <property type="entry name" value="sigma70-ECF"/>
    <property type="match status" value="1"/>
</dbReference>
<evidence type="ECO:0000256" key="3">
    <source>
        <dbReference type="ARBA" id="ARBA00023082"/>
    </source>
</evidence>
<dbReference type="Proteomes" id="UP000251993">
    <property type="component" value="Chromosome"/>
</dbReference>
<proteinExistence type="inferred from homology"/>
<dbReference type="EMBL" id="CP030850">
    <property type="protein sequence ID" value="AXE18182.1"/>
    <property type="molecule type" value="Genomic_DNA"/>
</dbReference>
<dbReference type="InterPro" id="IPR013324">
    <property type="entry name" value="RNA_pol_sigma_r3/r4-like"/>
</dbReference>
<evidence type="ECO:0000259" key="6">
    <source>
        <dbReference type="Pfam" id="PF08281"/>
    </source>
</evidence>
<evidence type="ECO:0000313" key="7">
    <source>
        <dbReference type="EMBL" id="AXE18182.1"/>
    </source>
</evidence>
<keyword evidence="4" id="KW-0238">DNA-binding</keyword>
<sequence length="206" mass="24078">MSILPFWGRSQTRRDCSQYESIATIKTTFRNATYRDENSMYNCLYILYYAKVESYVLNHGGKKDDALDVFQDVVAVVLVAMRNTEKLLAIDTDDFAPYLMGIVKNTWRGRFRKKSSTERVTDFTTEVLNEDSEDLNEMLDILEDAQIVQEAIANLPIKQQDFVKLFYFEDKSYLEIAQELGQSADSLKANRYRIVQKLRDYLLRNQ</sequence>
<dbReference type="InterPro" id="IPR036388">
    <property type="entry name" value="WH-like_DNA-bd_sf"/>
</dbReference>
<keyword evidence="8" id="KW-1185">Reference proteome</keyword>
<dbReference type="GO" id="GO:0003677">
    <property type="term" value="F:DNA binding"/>
    <property type="evidence" value="ECO:0007669"/>
    <property type="project" value="UniProtKB-KW"/>
</dbReference>
<keyword evidence="2" id="KW-0805">Transcription regulation</keyword>
<evidence type="ECO:0000256" key="1">
    <source>
        <dbReference type="ARBA" id="ARBA00010641"/>
    </source>
</evidence>
<keyword evidence="3" id="KW-0731">Sigma factor</keyword>
<dbReference type="KEGG" id="run:DR864_10730"/>
<dbReference type="InterPro" id="IPR014284">
    <property type="entry name" value="RNA_pol_sigma-70_dom"/>
</dbReference>
<evidence type="ECO:0000256" key="5">
    <source>
        <dbReference type="ARBA" id="ARBA00023163"/>
    </source>
</evidence>
<dbReference type="PANTHER" id="PTHR43133:SF8">
    <property type="entry name" value="RNA POLYMERASE SIGMA FACTOR HI_1459-RELATED"/>
    <property type="match status" value="1"/>
</dbReference>
<gene>
    <name evidence="7" type="ORF">DR864_10730</name>
</gene>
<dbReference type="AlphaFoldDB" id="A0A344THR1"/>
<dbReference type="Pfam" id="PF08281">
    <property type="entry name" value="Sigma70_r4_2"/>
    <property type="match status" value="1"/>
</dbReference>
<comment type="similarity">
    <text evidence="1">Belongs to the sigma-70 factor family. ECF subfamily.</text>
</comment>
<dbReference type="SUPFAM" id="SSF88946">
    <property type="entry name" value="Sigma2 domain of RNA polymerase sigma factors"/>
    <property type="match status" value="1"/>
</dbReference>
<evidence type="ECO:0000313" key="8">
    <source>
        <dbReference type="Proteomes" id="UP000251993"/>
    </source>
</evidence>
<reference evidence="7 8" key="1">
    <citation type="submission" date="2018-07" db="EMBL/GenBank/DDBJ databases">
        <title>Genome sequencing of Runella.</title>
        <authorList>
            <person name="Baek M.-G."/>
            <person name="Yi H."/>
        </authorList>
    </citation>
    <scope>NUCLEOTIDE SEQUENCE [LARGE SCALE GENOMIC DNA]</scope>
    <source>
        <strain evidence="7 8">HYN0085</strain>
    </source>
</reference>
<evidence type="ECO:0000256" key="4">
    <source>
        <dbReference type="ARBA" id="ARBA00023125"/>
    </source>
</evidence>
<protein>
    <recommendedName>
        <fullName evidence="6">RNA polymerase sigma factor 70 region 4 type 2 domain-containing protein</fullName>
    </recommendedName>
</protein>
<organism evidence="7 8">
    <name type="scientific">Runella rosea</name>
    <dbReference type="NCBI Taxonomy" id="2259595"/>
    <lineage>
        <taxon>Bacteria</taxon>
        <taxon>Pseudomonadati</taxon>
        <taxon>Bacteroidota</taxon>
        <taxon>Cytophagia</taxon>
        <taxon>Cytophagales</taxon>
        <taxon>Spirosomataceae</taxon>
        <taxon>Runella</taxon>
    </lineage>
</organism>
<dbReference type="InterPro" id="IPR013249">
    <property type="entry name" value="RNA_pol_sigma70_r4_t2"/>
</dbReference>
<evidence type="ECO:0000256" key="2">
    <source>
        <dbReference type="ARBA" id="ARBA00023015"/>
    </source>
</evidence>
<dbReference type="GO" id="GO:0016987">
    <property type="term" value="F:sigma factor activity"/>
    <property type="evidence" value="ECO:0007669"/>
    <property type="project" value="UniProtKB-KW"/>
</dbReference>
<dbReference type="InterPro" id="IPR039425">
    <property type="entry name" value="RNA_pol_sigma-70-like"/>
</dbReference>
<feature type="domain" description="RNA polymerase sigma factor 70 region 4 type 2" evidence="6">
    <location>
        <begin position="146"/>
        <end position="198"/>
    </location>
</feature>
<dbReference type="GO" id="GO:0006352">
    <property type="term" value="P:DNA-templated transcription initiation"/>
    <property type="evidence" value="ECO:0007669"/>
    <property type="project" value="InterPro"/>
</dbReference>
<keyword evidence="5" id="KW-0804">Transcription</keyword>
<accession>A0A344THR1</accession>
<dbReference type="PANTHER" id="PTHR43133">
    <property type="entry name" value="RNA POLYMERASE ECF-TYPE SIGMA FACTO"/>
    <property type="match status" value="1"/>
</dbReference>
<dbReference type="InterPro" id="IPR013325">
    <property type="entry name" value="RNA_pol_sigma_r2"/>
</dbReference>
<dbReference type="RefSeq" id="WP_114066967.1">
    <property type="nucleotide sequence ID" value="NZ_CP030850.1"/>
</dbReference>
<dbReference type="Gene3D" id="1.10.10.10">
    <property type="entry name" value="Winged helix-like DNA-binding domain superfamily/Winged helix DNA-binding domain"/>
    <property type="match status" value="1"/>
</dbReference>
<dbReference type="OrthoDB" id="1116697at2"/>